<proteinExistence type="predicted"/>
<dbReference type="Proteomes" id="UP000266313">
    <property type="component" value="Chromosome"/>
</dbReference>
<dbReference type="KEGG" id="mmai:sS8_3901"/>
<accession>A0A250KVY6</accession>
<keyword evidence="2" id="KW-1185">Reference proteome</keyword>
<gene>
    <name evidence="1" type="ORF">sS8_3901</name>
</gene>
<organism evidence="1 2">
    <name type="scientific">Methylocaldum marinum</name>
    <dbReference type="NCBI Taxonomy" id="1432792"/>
    <lineage>
        <taxon>Bacteria</taxon>
        <taxon>Pseudomonadati</taxon>
        <taxon>Pseudomonadota</taxon>
        <taxon>Gammaproteobacteria</taxon>
        <taxon>Methylococcales</taxon>
        <taxon>Methylococcaceae</taxon>
        <taxon>Methylocaldum</taxon>
    </lineage>
</organism>
<evidence type="ECO:0000313" key="2">
    <source>
        <dbReference type="Proteomes" id="UP000266313"/>
    </source>
</evidence>
<dbReference type="EMBL" id="AP017928">
    <property type="protein sequence ID" value="BBA35833.1"/>
    <property type="molecule type" value="Genomic_DNA"/>
</dbReference>
<dbReference type="RefSeq" id="WP_170161164.1">
    <property type="nucleotide sequence ID" value="NZ_AP017928.1"/>
</dbReference>
<dbReference type="AlphaFoldDB" id="A0A250KVY6"/>
<protein>
    <submittedName>
        <fullName evidence="1">Nickel-dependent hydrogenase large subunit</fullName>
    </submittedName>
</protein>
<sequence>MENSFGRAAIRAGIGFAYPVDARGRIVSPDMHNPAGIEEDLYAALHDFDPHGTDRE</sequence>
<name>A0A250KVY6_9GAMM</name>
<evidence type="ECO:0000313" key="1">
    <source>
        <dbReference type="EMBL" id="BBA35833.1"/>
    </source>
</evidence>
<reference evidence="1 2" key="1">
    <citation type="submission" date="2016-12" db="EMBL/GenBank/DDBJ databases">
        <title>Genome sequencing of Methylocaldum marinum.</title>
        <authorList>
            <person name="Takeuchi M."/>
            <person name="Kamagata Y."/>
            <person name="Hiraoka S."/>
            <person name="Oshima K."/>
            <person name="Hattori M."/>
            <person name="Iwasaki W."/>
        </authorList>
    </citation>
    <scope>NUCLEOTIDE SEQUENCE [LARGE SCALE GENOMIC DNA]</scope>
    <source>
        <strain evidence="1 2">S8</strain>
    </source>
</reference>